<evidence type="ECO:0000256" key="5">
    <source>
        <dbReference type="ARBA" id="ARBA00022842"/>
    </source>
</evidence>
<keyword evidence="9" id="KW-1185">Reference proteome</keyword>
<evidence type="ECO:0000259" key="7">
    <source>
        <dbReference type="PROSITE" id="PS51462"/>
    </source>
</evidence>
<proteinExistence type="predicted"/>
<comment type="cofactor">
    <cofactor evidence="2">
        <name>Mg(2+)</name>
        <dbReference type="ChEBI" id="CHEBI:18420"/>
    </cofactor>
</comment>
<dbReference type="PROSITE" id="PS51462">
    <property type="entry name" value="NUDIX"/>
    <property type="match status" value="1"/>
</dbReference>
<comment type="cofactor">
    <cofactor evidence="1">
        <name>Mn(2+)</name>
        <dbReference type="ChEBI" id="CHEBI:29035"/>
    </cofactor>
</comment>
<name>A0ABQ5LUQ0_9RHOB</name>
<keyword evidence="5" id="KW-0460">Magnesium</keyword>
<evidence type="ECO:0000256" key="2">
    <source>
        <dbReference type="ARBA" id="ARBA00001946"/>
    </source>
</evidence>
<evidence type="ECO:0000313" key="9">
    <source>
        <dbReference type="Proteomes" id="UP001144205"/>
    </source>
</evidence>
<comment type="caution">
    <text evidence="8">The sequence shown here is derived from an EMBL/GenBank/DDBJ whole genome shotgun (WGS) entry which is preliminary data.</text>
</comment>
<protein>
    <submittedName>
        <fullName evidence="8">DNA mismatch repair protein MutT</fullName>
    </submittedName>
</protein>
<evidence type="ECO:0000256" key="6">
    <source>
        <dbReference type="ARBA" id="ARBA00023211"/>
    </source>
</evidence>
<evidence type="ECO:0000313" key="8">
    <source>
        <dbReference type="EMBL" id="GKY88599.1"/>
    </source>
</evidence>
<organism evidence="8 9">
    <name type="scientific">Sinisalibacter aestuarii</name>
    <dbReference type="NCBI Taxonomy" id="2949426"/>
    <lineage>
        <taxon>Bacteria</taxon>
        <taxon>Pseudomonadati</taxon>
        <taxon>Pseudomonadota</taxon>
        <taxon>Alphaproteobacteria</taxon>
        <taxon>Rhodobacterales</taxon>
        <taxon>Roseobacteraceae</taxon>
        <taxon>Sinisalibacter</taxon>
    </lineage>
</organism>
<accession>A0ABQ5LUQ0</accession>
<sequence length="234" mass="25606">MSGIDKANIVRDAATIVLIRDAGTDRPRVLMGQRGANAAFMPNKFVFPGGAVDEDDARVPVHEAREEPDFSRLAEQARPELAQALLAAAIRELWEESGQILGVPGGWDDEVPADWRGFAETGHLPSAAGLSFIFRAITPPGRPRRFDARFFLADAAQLASDPDDFSRASEELGHLHWVALGDLKRLDLPFITQVVLSETAARLPDLGPPETVPFFRNDDEELHFHRLGGRGPLG</sequence>
<dbReference type="InterPro" id="IPR000086">
    <property type="entry name" value="NUDIX_hydrolase_dom"/>
</dbReference>
<evidence type="ECO:0000256" key="4">
    <source>
        <dbReference type="ARBA" id="ARBA00022801"/>
    </source>
</evidence>
<evidence type="ECO:0000256" key="1">
    <source>
        <dbReference type="ARBA" id="ARBA00001936"/>
    </source>
</evidence>
<reference evidence="8" key="1">
    <citation type="journal article" date="2023" name="Int. J. Syst. Evol. Microbiol.">
        <title>Sinisalibacter aestuarii sp. nov., isolated from estuarine sediment of the Arakawa River.</title>
        <authorList>
            <person name="Arafat S.T."/>
            <person name="Hirano S."/>
            <person name="Sato A."/>
            <person name="Takeuchi K."/>
            <person name="Yasuda T."/>
            <person name="Terahara T."/>
            <person name="Hamada M."/>
            <person name="Kobayashi T."/>
        </authorList>
    </citation>
    <scope>NUCLEOTIDE SEQUENCE</scope>
    <source>
        <strain evidence="8">B-399</strain>
    </source>
</reference>
<dbReference type="RefSeq" id="WP_281842638.1">
    <property type="nucleotide sequence ID" value="NZ_BROH01000007.1"/>
</dbReference>
<feature type="domain" description="Nudix hydrolase" evidence="7">
    <location>
        <begin position="9"/>
        <end position="200"/>
    </location>
</feature>
<dbReference type="InterPro" id="IPR039121">
    <property type="entry name" value="NUDT19"/>
</dbReference>
<dbReference type="PANTHER" id="PTHR12318">
    <property type="entry name" value="TESTOSTERONE-REGULATED PROTEIN RP2"/>
    <property type="match status" value="1"/>
</dbReference>
<dbReference type="CDD" id="cd18870">
    <property type="entry name" value="NUDIX_AcylCoAdiphos_Nudt19"/>
    <property type="match status" value="1"/>
</dbReference>
<dbReference type="InterPro" id="IPR015797">
    <property type="entry name" value="NUDIX_hydrolase-like_dom_sf"/>
</dbReference>
<dbReference type="EMBL" id="BROH01000007">
    <property type="protein sequence ID" value="GKY88599.1"/>
    <property type="molecule type" value="Genomic_DNA"/>
</dbReference>
<keyword evidence="3" id="KW-0479">Metal-binding</keyword>
<dbReference type="SUPFAM" id="SSF55811">
    <property type="entry name" value="Nudix"/>
    <property type="match status" value="1"/>
</dbReference>
<keyword evidence="6" id="KW-0464">Manganese</keyword>
<dbReference type="Gene3D" id="3.90.79.10">
    <property type="entry name" value="Nucleoside Triphosphate Pyrophosphohydrolase"/>
    <property type="match status" value="1"/>
</dbReference>
<evidence type="ECO:0000256" key="3">
    <source>
        <dbReference type="ARBA" id="ARBA00022723"/>
    </source>
</evidence>
<dbReference type="PANTHER" id="PTHR12318:SF0">
    <property type="entry name" value="ACYL-COENZYME A DIPHOSPHATASE NUDT19"/>
    <property type="match status" value="1"/>
</dbReference>
<dbReference type="Proteomes" id="UP001144205">
    <property type="component" value="Unassembled WGS sequence"/>
</dbReference>
<gene>
    <name evidence="8" type="ORF">STA1M1_24680</name>
</gene>
<keyword evidence="4" id="KW-0378">Hydrolase</keyword>